<protein>
    <submittedName>
        <fullName evidence="2">Uncharacterized protein</fullName>
    </submittedName>
</protein>
<keyword evidence="1" id="KW-0812">Transmembrane</keyword>
<keyword evidence="1" id="KW-0472">Membrane</keyword>
<reference evidence="3" key="1">
    <citation type="submission" date="2016-10" db="EMBL/GenBank/DDBJ databases">
        <authorList>
            <person name="Varghese N."/>
            <person name="Submissions S."/>
        </authorList>
    </citation>
    <scope>NUCLEOTIDE SEQUENCE [LARGE SCALE GENOMIC DNA]</scope>
    <source>
        <strain evidence="3">CGMCC 4.7042</strain>
    </source>
</reference>
<dbReference type="Proteomes" id="UP000199063">
    <property type="component" value="Unassembled WGS sequence"/>
</dbReference>
<dbReference type="EMBL" id="FNHI01000012">
    <property type="protein sequence ID" value="SDM69996.1"/>
    <property type="molecule type" value="Genomic_DNA"/>
</dbReference>
<name>A0A1G9VD43_9ACTN</name>
<organism evidence="2 3">
    <name type="scientific">Streptomyces wuyuanensis</name>
    <dbReference type="NCBI Taxonomy" id="1196353"/>
    <lineage>
        <taxon>Bacteria</taxon>
        <taxon>Bacillati</taxon>
        <taxon>Actinomycetota</taxon>
        <taxon>Actinomycetes</taxon>
        <taxon>Kitasatosporales</taxon>
        <taxon>Streptomycetaceae</taxon>
        <taxon>Streptomyces</taxon>
    </lineage>
</organism>
<accession>A0A1G9VD43</accession>
<evidence type="ECO:0000313" key="2">
    <source>
        <dbReference type="EMBL" id="SDM69996.1"/>
    </source>
</evidence>
<evidence type="ECO:0000313" key="3">
    <source>
        <dbReference type="Proteomes" id="UP000199063"/>
    </source>
</evidence>
<gene>
    <name evidence="2" type="ORF">SAMN05444921_11239</name>
</gene>
<evidence type="ECO:0000256" key="1">
    <source>
        <dbReference type="SAM" id="Phobius"/>
    </source>
</evidence>
<proteinExistence type="predicted"/>
<feature type="transmembrane region" description="Helical" evidence="1">
    <location>
        <begin position="21"/>
        <end position="45"/>
    </location>
</feature>
<keyword evidence="1" id="KW-1133">Transmembrane helix</keyword>
<keyword evidence="3" id="KW-1185">Reference proteome</keyword>
<sequence>MVAARPVRHHGGVPDYRLISILVVVGAITLALVVIGSGASVTVTIG</sequence>
<dbReference type="AlphaFoldDB" id="A0A1G9VD43"/>